<feature type="transmembrane region" description="Helical" evidence="7">
    <location>
        <begin position="182"/>
        <end position="205"/>
    </location>
</feature>
<evidence type="ECO:0000313" key="9">
    <source>
        <dbReference type="EMBL" id="GGB95151.1"/>
    </source>
</evidence>
<keyword evidence="10" id="KW-1185">Reference proteome</keyword>
<feature type="transmembrane region" description="Helical" evidence="7">
    <location>
        <begin position="492"/>
        <end position="524"/>
    </location>
</feature>
<feature type="transmembrane region" description="Helical" evidence="7">
    <location>
        <begin position="137"/>
        <end position="162"/>
    </location>
</feature>
<comment type="subcellular location">
    <subcellularLocation>
        <location evidence="1">Membrane</location>
        <topology evidence="1">Multi-pass membrane protein</topology>
    </subcellularLocation>
</comment>
<evidence type="ECO:0000256" key="3">
    <source>
        <dbReference type="ARBA" id="ARBA00022692"/>
    </source>
</evidence>
<feature type="transmembrane region" description="Helical" evidence="7">
    <location>
        <begin position="430"/>
        <end position="449"/>
    </location>
</feature>
<evidence type="ECO:0000256" key="4">
    <source>
        <dbReference type="ARBA" id="ARBA00022737"/>
    </source>
</evidence>
<comment type="caution">
    <text evidence="9">The sequence shown here is derived from an EMBL/GenBank/DDBJ whole genome shotgun (WGS) entry which is preliminary data.</text>
</comment>
<dbReference type="SUPFAM" id="SSF116726">
    <property type="entry name" value="TrkA C-terminal domain-like"/>
    <property type="match status" value="1"/>
</dbReference>
<evidence type="ECO:0000256" key="2">
    <source>
        <dbReference type="ARBA" id="ARBA00022448"/>
    </source>
</evidence>
<dbReference type="Pfam" id="PF03600">
    <property type="entry name" value="CitMHS"/>
    <property type="match status" value="1"/>
</dbReference>
<dbReference type="Proteomes" id="UP000645462">
    <property type="component" value="Unassembled WGS sequence"/>
</dbReference>
<dbReference type="PANTHER" id="PTHR43652">
    <property type="entry name" value="BASIC AMINO ACID ANTIPORTER YFCC-RELATED"/>
    <property type="match status" value="1"/>
</dbReference>
<dbReference type="InterPro" id="IPR004680">
    <property type="entry name" value="Cit_transptr-like_dom"/>
</dbReference>
<accession>A0ABQ1KCG9</accession>
<gene>
    <name evidence="9" type="ORF">GCM10011363_09760</name>
</gene>
<feature type="transmembrane region" description="Helical" evidence="7">
    <location>
        <begin position="405"/>
        <end position="424"/>
    </location>
</feature>
<dbReference type="EMBL" id="BMFC01000002">
    <property type="protein sequence ID" value="GGB95151.1"/>
    <property type="molecule type" value="Genomic_DNA"/>
</dbReference>
<dbReference type="InterPro" id="IPR031312">
    <property type="entry name" value="Na/sul_symport_CS"/>
</dbReference>
<organism evidence="9 10">
    <name type="scientific">Marivita lacus</name>
    <dbReference type="NCBI Taxonomy" id="1323742"/>
    <lineage>
        <taxon>Bacteria</taxon>
        <taxon>Pseudomonadati</taxon>
        <taxon>Pseudomonadota</taxon>
        <taxon>Alphaproteobacteria</taxon>
        <taxon>Rhodobacterales</taxon>
        <taxon>Roseobacteraceae</taxon>
        <taxon>Marivita</taxon>
    </lineage>
</organism>
<dbReference type="PROSITE" id="PS01271">
    <property type="entry name" value="NA_SULFATE"/>
    <property type="match status" value="1"/>
</dbReference>
<feature type="transmembrane region" description="Helical" evidence="7">
    <location>
        <begin position="456"/>
        <end position="480"/>
    </location>
</feature>
<dbReference type="PANTHER" id="PTHR43652:SF2">
    <property type="entry name" value="BASIC AMINO ACID ANTIPORTER YFCC-RELATED"/>
    <property type="match status" value="1"/>
</dbReference>
<protein>
    <submittedName>
        <fullName evidence="9">Permease</fullName>
    </submittedName>
</protein>
<dbReference type="InterPro" id="IPR036721">
    <property type="entry name" value="RCK_C_sf"/>
</dbReference>
<dbReference type="RefSeq" id="WP_188480865.1">
    <property type="nucleotide sequence ID" value="NZ_BMFC01000002.1"/>
</dbReference>
<feature type="transmembrane region" description="Helical" evidence="7">
    <location>
        <begin position="575"/>
        <end position="595"/>
    </location>
</feature>
<evidence type="ECO:0000256" key="1">
    <source>
        <dbReference type="ARBA" id="ARBA00004141"/>
    </source>
</evidence>
<feature type="transmembrane region" description="Helical" evidence="7">
    <location>
        <begin position="7"/>
        <end position="25"/>
    </location>
</feature>
<name>A0ABQ1KCG9_9RHOB</name>
<feature type="transmembrane region" description="Helical" evidence="7">
    <location>
        <begin position="31"/>
        <end position="48"/>
    </location>
</feature>
<evidence type="ECO:0000256" key="5">
    <source>
        <dbReference type="ARBA" id="ARBA00022989"/>
    </source>
</evidence>
<evidence type="ECO:0000256" key="7">
    <source>
        <dbReference type="SAM" id="Phobius"/>
    </source>
</evidence>
<evidence type="ECO:0000259" key="8">
    <source>
        <dbReference type="Pfam" id="PF03600"/>
    </source>
</evidence>
<keyword evidence="3 7" id="KW-0812">Transmembrane</keyword>
<dbReference type="InterPro" id="IPR051679">
    <property type="entry name" value="DASS-Related_Transporters"/>
</dbReference>
<evidence type="ECO:0000313" key="10">
    <source>
        <dbReference type="Proteomes" id="UP000645462"/>
    </source>
</evidence>
<feature type="transmembrane region" description="Helical" evidence="7">
    <location>
        <begin position="536"/>
        <end position="555"/>
    </location>
</feature>
<keyword evidence="4" id="KW-0677">Repeat</keyword>
<feature type="transmembrane region" description="Helical" evidence="7">
    <location>
        <begin position="100"/>
        <end position="125"/>
    </location>
</feature>
<feature type="domain" description="Citrate transporter-like" evidence="8">
    <location>
        <begin position="22"/>
        <end position="544"/>
    </location>
</feature>
<keyword evidence="5 7" id="KW-1133">Transmembrane helix</keyword>
<keyword evidence="2" id="KW-0813">Transport</keyword>
<proteinExistence type="predicted"/>
<dbReference type="CDD" id="cd01115">
    <property type="entry name" value="SLC13_permease"/>
    <property type="match status" value="1"/>
</dbReference>
<sequence length="599" mass="63988">MIPLTQNQMILIAILVGALIGFGLTKLRHDVVALCALIASVVTGLTPADEAFDGFGHPAVITVIGVLLISTALKNSGVVDLITAKVDAFSKKKLTHLTHLVGSVTFASSFMNNVGALALMMPVAIQSARSRDRPPSMFLMPLAFGSMLGGMVTLIGTPPNIIVANLRTDKATGAEPFGMFDFTPVGLVVAVTGFIYLILVGWRLVPQRRSQDSDNDTVFSRQDFIVELLLTEESDYKGLTAREIQIRLPENAKMLGVLSEDGITPTRRVQEVGPEDVILARIDHDTLDKLISDGLFCIHREGAEKSPDDYDWTDHELSEFLVPADAQAIGQTLGKLDRMIGRESEIIALAQQGRRVKQRIATQKLAAGDVFLVGGSAETLGEMPDRFGVIPLGQKHRNLGAPRRLIASLVIFGAAVALTSTGVLSSSMAFLMAVLGMVAIGSLSPLGLYSHIDWPLIVLLGALFPVGDAMVSTELANVLAGAIVAHGQDIPVWALIAILMAITMLLSDVINNAATALVMAPIAIRMADNLSFSADPFLMAVAVGASSAFLTPIGHQSNTLVFTRGGYRFGDYWRAGLPLEVLIVLVATPMILYVWPVAP</sequence>
<keyword evidence="6 7" id="KW-0472">Membrane</keyword>
<reference evidence="10" key="1">
    <citation type="journal article" date="2019" name="Int. J. Syst. Evol. Microbiol.">
        <title>The Global Catalogue of Microorganisms (GCM) 10K type strain sequencing project: providing services to taxonomists for standard genome sequencing and annotation.</title>
        <authorList>
            <consortium name="The Broad Institute Genomics Platform"/>
            <consortium name="The Broad Institute Genome Sequencing Center for Infectious Disease"/>
            <person name="Wu L."/>
            <person name="Ma J."/>
        </authorList>
    </citation>
    <scope>NUCLEOTIDE SEQUENCE [LARGE SCALE GENOMIC DNA]</scope>
    <source>
        <strain evidence="10">CGMCC 1.12478</strain>
    </source>
</reference>
<evidence type="ECO:0000256" key="6">
    <source>
        <dbReference type="ARBA" id="ARBA00023136"/>
    </source>
</evidence>